<accession>A0AB39MEF1</accession>
<sequence length="60" mass="6334">MIFFELLAAIMTLGVNQLMQSRYGALGLLCLFLLGVGIKARNTACLSAGVVVFALLMAQG</sequence>
<organism evidence="1">
    <name type="scientific">Streptomyces sp. R08</name>
    <dbReference type="NCBI Taxonomy" id="3238624"/>
    <lineage>
        <taxon>Bacteria</taxon>
        <taxon>Bacillati</taxon>
        <taxon>Actinomycetota</taxon>
        <taxon>Actinomycetes</taxon>
        <taxon>Kitasatosporales</taxon>
        <taxon>Streptomycetaceae</taxon>
        <taxon>Streptomyces</taxon>
    </lineage>
</organism>
<dbReference type="AlphaFoldDB" id="A0AB39MEF1"/>
<dbReference type="EMBL" id="CP163431">
    <property type="protein sequence ID" value="XDQ03566.1"/>
    <property type="molecule type" value="Genomic_DNA"/>
</dbReference>
<proteinExistence type="predicted"/>
<name>A0AB39MEF1_9ACTN</name>
<gene>
    <name evidence="1" type="ORF">AB5J58_26940</name>
</gene>
<protein>
    <submittedName>
        <fullName evidence="1">Uncharacterized protein</fullName>
    </submittedName>
</protein>
<evidence type="ECO:0000313" key="1">
    <source>
        <dbReference type="EMBL" id="XDQ03566.1"/>
    </source>
</evidence>
<reference evidence="1" key="1">
    <citation type="submission" date="2024-07" db="EMBL/GenBank/DDBJ databases">
        <authorList>
            <person name="Yu S.T."/>
        </authorList>
    </citation>
    <scope>NUCLEOTIDE SEQUENCE</scope>
    <source>
        <strain evidence="1">R08</strain>
    </source>
</reference>
<dbReference type="RefSeq" id="WP_328830126.1">
    <property type="nucleotide sequence ID" value="NZ_CP163431.1"/>
</dbReference>